<feature type="compositionally biased region" description="Basic residues" evidence="1">
    <location>
        <begin position="563"/>
        <end position="579"/>
    </location>
</feature>
<dbReference type="GO" id="GO:0003682">
    <property type="term" value="F:chromatin binding"/>
    <property type="evidence" value="ECO:0007669"/>
    <property type="project" value="TreeGrafter"/>
</dbReference>
<dbReference type="Pfam" id="PF21854">
    <property type="entry name" value="Treslin_N"/>
    <property type="match status" value="1"/>
</dbReference>
<feature type="region of interest" description="Disordered" evidence="1">
    <location>
        <begin position="1653"/>
        <end position="1678"/>
    </location>
</feature>
<feature type="compositionally biased region" description="Polar residues" evidence="1">
    <location>
        <begin position="1531"/>
        <end position="1551"/>
    </location>
</feature>
<evidence type="ECO:0000313" key="5">
    <source>
        <dbReference type="Proteomes" id="UP001190640"/>
    </source>
</evidence>
<dbReference type="GO" id="GO:0006260">
    <property type="term" value="P:DNA replication"/>
    <property type="evidence" value="ECO:0007669"/>
    <property type="project" value="InterPro"/>
</dbReference>
<feature type="domain" description="Treslin STD" evidence="4">
    <location>
        <begin position="643"/>
        <end position="795"/>
    </location>
</feature>
<feature type="domain" description="Treslin N-terminal" evidence="3">
    <location>
        <begin position="5"/>
        <end position="201"/>
    </location>
</feature>
<feature type="region of interest" description="Disordered" evidence="1">
    <location>
        <begin position="1575"/>
        <end position="1608"/>
    </location>
</feature>
<accession>A0AA97LK80</accession>
<reference evidence="6" key="1">
    <citation type="submission" date="2025-08" db="UniProtKB">
        <authorList>
            <consortium name="RefSeq"/>
        </authorList>
    </citation>
    <scope>IDENTIFICATION</scope>
    <source>
        <tissue evidence="6">Blood</tissue>
    </source>
</reference>
<dbReference type="GO" id="GO:0010212">
    <property type="term" value="P:response to ionizing radiation"/>
    <property type="evidence" value="ECO:0007669"/>
    <property type="project" value="InterPro"/>
</dbReference>
<feature type="compositionally biased region" description="Polar residues" evidence="1">
    <location>
        <begin position="1247"/>
        <end position="1271"/>
    </location>
</feature>
<dbReference type="GO" id="GO:0007095">
    <property type="term" value="P:mitotic G2 DNA damage checkpoint signaling"/>
    <property type="evidence" value="ECO:0007669"/>
    <property type="project" value="TreeGrafter"/>
</dbReference>
<dbReference type="Pfam" id="PF15292">
    <property type="entry name" value="Treslin_M"/>
    <property type="match status" value="1"/>
</dbReference>
<dbReference type="InterPro" id="IPR053919">
    <property type="entry name" value="Treslin_N"/>
</dbReference>
<gene>
    <name evidence="6" type="primary">TICRR</name>
</gene>
<feature type="compositionally biased region" description="Low complexity" evidence="1">
    <location>
        <begin position="821"/>
        <end position="842"/>
    </location>
</feature>
<keyword evidence="5" id="KW-1185">Reference proteome</keyword>
<evidence type="ECO:0000259" key="4">
    <source>
        <dbReference type="Pfam" id="PF21855"/>
    </source>
</evidence>
<dbReference type="GeneID" id="129345486"/>
<evidence type="ECO:0000256" key="1">
    <source>
        <dbReference type="SAM" id="MobiDB-lite"/>
    </source>
</evidence>
<feature type="region of interest" description="Disordered" evidence="1">
    <location>
        <begin position="1243"/>
        <end position="1356"/>
    </location>
</feature>
<feature type="region of interest" description="Disordered" evidence="1">
    <location>
        <begin position="1851"/>
        <end position="1898"/>
    </location>
</feature>
<dbReference type="Pfam" id="PF21855">
    <property type="entry name" value="Treslin_STD"/>
    <property type="match status" value="1"/>
</dbReference>
<dbReference type="InterPro" id="IPR032746">
    <property type="entry name" value="Treslin_M"/>
</dbReference>
<dbReference type="GO" id="GO:0033314">
    <property type="term" value="P:mitotic DNA replication checkpoint signaling"/>
    <property type="evidence" value="ECO:0007669"/>
    <property type="project" value="InterPro"/>
</dbReference>
<name>A0AA97LK80_EUBMA</name>
<feature type="region of interest" description="Disordered" evidence="1">
    <location>
        <begin position="1086"/>
        <end position="1231"/>
    </location>
</feature>
<dbReference type="GO" id="GO:0030174">
    <property type="term" value="P:regulation of DNA-templated DNA replication initiation"/>
    <property type="evidence" value="ECO:0007669"/>
    <property type="project" value="TreeGrafter"/>
</dbReference>
<evidence type="ECO:0000313" key="6">
    <source>
        <dbReference type="RefSeq" id="XP_054858646.1"/>
    </source>
</evidence>
<sequence>MTCSHNVVFLLDTTSSVQKAHLHMGTLKILNYLGCRFGLAKVRWGFKFFDSLGAQGRISRVGRFRELGSRSWEDFEEELETKFENRYHAPNLPGPAPRATLTRNILKEALLDYQWDRPEIASPAKPVLRSQKSKLTVTLEKPPESSSLPEGFMNTIFLFSPCPYSQRELLQFVSGSHACLPDELLTSQDLAEKFIPKRIQEMMAAQKITLHWVNTADESTFLDSADHVGYHILAELMHILRGTILPSEIFIPCSSYHKKGTLPAFPFKSASLEPLFSSWAMILPLDSTLNCLFSSPSALQASFPQLEGQLFVKSDGIEKPQSCAVTLEPLTLSQRCFENPVNISLKCRVTGWNMMQASSFHIENWIIRSSPLSQSVQEASLFQHLVRCILAQGLYLVAEVSPFGSCSSYTGIVSPISDTAALLSLLCAENMAEVERSLVQTAEEGNLPKADDLSFPEMVSSMLSQVNYSEESDLASPENPFPEWAQQELSRTHRWTPVVTEGWYPWSNLCGASSHFMESLRSLQAAPATVEESPKPETELTQGLSEFYRRRALEDSATSCQRDRKKKRGAPRTPVRQKMKTMSRSLQMLNVARLNVKAQKLQPDEELAASEKVTQRLLPKRSDDRMEEKGRTVKNKLDFKTEEEMVSYATASYQKAVAEGENLSLCAHDIVTAVNAFQIANEARERATTWTDAMRSSLLKTSKGLRQQLGNSPDKQVKVRECQLQVYLRLEMSLQCPLMQNSTDEMEQLIEEMTEMLRILCLTEDPAYLTKFLEDVVEIYIESIPKTLGSLYYSLGTQVPPKLSSVLPADFFGDDSVSQESQAPSLPASAASDPAARSASVSNEAELLQELRTRSAKKRKSALSRHRSVTEASQNLRQIEIPQVPKIRARKDSSRASLDVKPPPAAQKTPVQEVTKVRRNLFNEEMQSPSKRALKRMPRSQSVSALEGLKHQHSRSHEAPRDHHKLLTKRVAETPLHKQISRRLLYRQIQGRCSDPGYEVGVVEESPEKALTCGLRRSPRIKQLSLDRKRSGSFPSSQAVLKNIQRVHSAHVKGPGTPEELTGLALLSPKKTIQSPRSLLFGALHELPTSRGMESPKTRKSLASDDTVAYQTPRKTPCRSSRRFLSPPGNIPRRSPRIREMSQRTLLKSPTPKQTVAKNLGSLFSPPKQKGKLSPESVEKKEEPLAQPPLLKENFSSPRGEQQLRTPGKQATGEGLDEVFGSPDNSSNSDSYFVAATLSPWGKSPSELCSPQQSLRTAQKPTCLASAQRQTPEAEKPSDPKPLPLLTSASVPSGLTPRKFGGGPLDQPLSPKSAGVAEALPPQASISKLGRETCTPKKSPLKPQSASSITLRKAVHSPSCMLEDPSCTHRGKGEPPQWDVSVNLSTETNLLCKAVINESVSPLQRCEQTSGIVTPSKRGSESHLSPKNLAKDDLRVLDAVVVCERLDPSALADKGSHKSFSNSSPGQEGPTALQDRVLPAETLLGLQQPFFQSPRRRNAKSSAPKSGLCTYALRCTPDRRQREAAARLGNVETTANSVTPRSTHASPSVASPPTYEVQLEMQASGLPKLRIKRVGSGVPAEAQSQAENRKPKGEGSDSDTGDLSASWCGRHSGKPEPVCISPSCFRSAHSTPGKPGGQTYICQSYTPSPRISSSVSPSDCIAGPSWTPSPKQKGKVTPEAIKDWPRRKRATVGCNRTERQAEPAGEIQAAEEWGVRTAELYSGQAVGVGEFELEGVCRLQDLSPCSDTETGRDEHVHKGAFGLRSRKRVFEHLSPEEGASWEAKRACPKRENPAASAHSTELFSVGQIRTHLENQDVFNFSGLTPPSSVKSSISASGLRALTQSPLLYQGHATSQRKRLPDADSDGLGAASEDLSPFHSARSRRRPLSRTYSRKRLLS</sequence>
<organism evidence="5 6">
    <name type="scientific">Eublepharis macularius</name>
    <name type="common">Leopard gecko</name>
    <name type="synonym">Cyrtodactylus macularius</name>
    <dbReference type="NCBI Taxonomy" id="481883"/>
    <lineage>
        <taxon>Eukaryota</taxon>
        <taxon>Metazoa</taxon>
        <taxon>Chordata</taxon>
        <taxon>Craniata</taxon>
        <taxon>Vertebrata</taxon>
        <taxon>Euteleostomi</taxon>
        <taxon>Lepidosauria</taxon>
        <taxon>Squamata</taxon>
        <taxon>Bifurcata</taxon>
        <taxon>Gekkota</taxon>
        <taxon>Eublepharidae</taxon>
        <taxon>Eublepharinae</taxon>
        <taxon>Eublepharis</taxon>
    </lineage>
</organism>
<feature type="compositionally biased region" description="Basic residues" evidence="1">
    <location>
        <begin position="1880"/>
        <end position="1898"/>
    </location>
</feature>
<feature type="domain" description="Treslin M" evidence="2">
    <location>
        <begin position="282"/>
        <end position="426"/>
    </location>
</feature>
<dbReference type="InterPro" id="IPR053920">
    <property type="entry name" value="Treslin_STD"/>
</dbReference>
<feature type="region of interest" description="Disordered" evidence="1">
    <location>
        <begin position="555"/>
        <end position="579"/>
    </location>
</feature>
<dbReference type="CTD" id="90381"/>
<dbReference type="PANTHER" id="PTHR21556">
    <property type="entry name" value="TRESLIN"/>
    <property type="match status" value="1"/>
</dbReference>
<feature type="compositionally biased region" description="Polar residues" evidence="1">
    <location>
        <begin position="1143"/>
        <end position="1157"/>
    </location>
</feature>
<dbReference type="GO" id="GO:0005634">
    <property type="term" value="C:nucleus"/>
    <property type="evidence" value="ECO:0007669"/>
    <property type="project" value="InterPro"/>
</dbReference>
<evidence type="ECO:0000259" key="2">
    <source>
        <dbReference type="Pfam" id="PF15292"/>
    </source>
</evidence>
<feature type="region of interest" description="Disordered" evidence="1">
    <location>
        <begin position="1453"/>
        <end position="1472"/>
    </location>
</feature>
<dbReference type="PANTHER" id="PTHR21556:SF2">
    <property type="entry name" value="TRESLIN"/>
    <property type="match status" value="1"/>
</dbReference>
<dbReference type="KEGG" id="emc:129345486"/>
<feature type="compositionally biased region" description="Basic residues" evidence="1">
    <location>
        <begin position="854"/>
        <end position="867"/>
    </location>
</feature>
<dbReference type="InterPro" id="IPR026153">
    <property type="entry name" value="Treslin"/>
</dbReference>
<feature type="compositionally biased region" description="Polar residues" evidence="1">
    <location>
        <begin position="1194"/>
        <end position="1205"/>
    </location>
</feature>
<proteinExistence type="predicted"/>
<dbReference type="Proteomes" id="UP001190640">
    <property type="component" value="Chromosome 18"/>
</dbReference>
<feature type="region of interest" description="Disordered" evidence="1">
    <location>
        <begin position="817"/>
        <end position="912"/>
    </location>
</feature>
<feature type="region of interest" description="Disordered" evidence="1">
    <location>
        <begin position="928"/>
        <end position="963"/>
    </location>
</feature>
<evidence type="ECO:0000259" key="3">
    <source>
        <dbReference type="Pfam" id="PF21854"/>
    </source>
</evidence>
<protein>
    <submittedName>
        <fullName evidence="6">Treslin</fullName>
    </submittedName>
</protein>
<dbReference type="RefSeq" id="XP_054858646.1">
    <property type="nucleotide sequence ID" value="XM_055002671.1"/>
</dbReference>
<feature type="region of interest" description="Disordered" evidence="1">
    <location>
        <begin position="1523"/>
        <end position="1554"/>
    </location>
</feature>